<accession>A0A6V8MMH8</accession>
<keyword evidence="2" id="KW-1185">Reference proteome</keyword>
<evidence type="ECO:0000313" key="2">
    <source>
        <dbReference type="Proteomes" id="UP000556026"/>
    </source>
</evidence>
<comment type="caution">
    <text evidence="1">The sequence shown here is derived from an EMBL/GenBank/DDBJ whole genome shotgun (WGS) entry which is preliminary data.</text>
</comment>
<dbReference type="RefSeq" id="WP_183356033.1">
    <property type="nucleotide sequence ID" value="NZ_BLXX01000012.1"/>
</dbReference>
<sequence>MKPINSPSIKLHTNQTDQGSYVNAFILEHQGNNYHFPGSTGDTIHVFTQSIAIYVLTINKGLGHMRLNAYMVPQPDAINGVYMHTPQEIIDHLGAEWEQLSPTEITDNLMSYLY</sequence>
<dbReference type="Proteomes" id="UP000556026">
    <property type="component" value="Unassembled WGS sequence"/>
</dbReference>
<name>A0A6V8MMH8_9BACT</name>
<reference evidence="2" key="1">
    <citation type="submission" date="2020-06" db="EMBL/GenBank/DDBJ databases">
        <title>Draft genomic sequence of Geomonas sp. Red330.</title>
        <authorList>
            <person name="Itoh H."/>
            <person name="Zhenxing X."/>
            <person name="Ushijima N."/>
            <person name="Masuda Y."/>
            <person name="Shiratori Y."/>
            <person name="Senoo K."/>
        </authorList>
    </citation>
    <scope>NUCLEOTIDE SEQUENCE [LARGE SCALE GENOMIC DNA]</scope>
    <source>
        <strain evidence="2">Red330</strain>
    </source>
</reference>
<protein>
    <submittedName>
        <fullName evidence="1">Uncharacterized protein</fullName>
    </submittedName>
</protein>
<evidence type="ECO:0000313" key="1">
    <source>
        <dbReference type="EMBL" id="GFO61241.1"/>
    </source>
</evidence>
<organism evidence="1 2">
    <name type="scientific">Geomonas silvestris</name>
    <dbReference type="NCBI Taxonomy" id="2740184"/>
    <lineage>
        <taxon>Bacteria</taxon>
        <taxon>Pseudomonadati</taxon>
        <taxon>Thermodesulfobacteriota</taxon>
        <taxon>Desulfuromonadia</taxon>
        <taxon>Geobacterales</taxon>
        <taxon>Geobacteraceae</taxon>
        <taxon>Geomonas</taxon>
    </lineage>
</organism>
<gene>
    <name evidence="1" type="ORF">GMST_35660</name>
</gene>
<proteinExistence type="predicted"/>
<dbReference type="EMBL" id="BLXX01000012">
    <property type="protein sequence ID" value="GFO61241.1"/>
    <property type="molecule type" value="Genomic_DNA"/>
</dbReference>
<dbReference type="AlphaFoldDB" id="A0A6V8MMH8"/>